<organism evidence="1 2">
    <name type="scientific">Pseudomonas syringae</name>
    <dbReference type="NCBI Taxonomy" id="317"/>
    <lineage>
        <taxon>Bacteria</taxon>
        <taxon>Pseudomonadati</taxon>
        <taxon>Pseudomonadota</taxon>
        <taxon>Gammaproteobacteria</taxon>
        <taxon>Pseudomonadales</taxon>
        <taxon>Pseudomonadaceae</taxon>
        <taxon>Pseudomonas</taxon>
    </lineage>
</organism>
<dbReference type="OrthoDB" id="7008465at2"/>
<accession>A0A244ELD6</accession>
<gene>
    <name evidence="1" type="ORF">BW686_24450</name>
</gene>
<dbReference type="EMBL" id="MTSA01000027">
    <property type="protein sequence ID" value="OUM04834.1"/>
    <property type="molecule type" value="Genomic_DNA"/>
</dbReference>
<dbReference type="RefSeq" id="WP_084920358.1">
    <property type="nucleotide sequence ID" value="NZ_MTSA01000027.1"/>
</dbReference>
<protein>
    <submittedName>
        <fullName evidence="1">Uncharacterized protein</fullName>
    </submittedName>
</protein>
<name>A0A244ELD6_PSESX</name>
<comment type="caution">
    <text evidence="1">The sequence shown here is derived from an EMBL/GenBank/DDBJ whole genome shotgun (WGS) entry which is preliminary data.</text>
</comment>
<evidence type="ECO:0000313" key="2">
    <source>
        <dbReference type="Proteomes" id="UP000195128"/>
    </source>
</evidence>
<reference evidence="1 2" key="1">
    <citation type="submission" date="2017-01" db="EMBL/GenBank/DDBJ databases">
        <authorList>
            <person name="Mah S.A."/>
            <person name="Swanson W.J."/>
            <person name="Moy G.W."/>
            <person name="Vacquier V.D."/>
        </authorList>
    </citation>
    <scope>NUCLEOTIDE SEQUENCE [LARGE SCALE GENOMIC DNA]</scope>
    <source>
        <strain evidence="1">PDD-32b-74</strain>
    </source>
</reference>
<evidence type="ECO:0000313" key="1">
    <source>
        <dbReference type="EMBL" id="OUM04834.1"/>
    </source>
</evidence>
<sequence length="451" mass="50751">MPINTVLSQDITVIRAAIARLFTVAALFASAVTPLHAEPLHLDLEFADSSMAYLDEATQNALWPEVWSKAELTAYYLPAEKIEGETQETRSHLKLFSCMVGVACIPNPHFETKTSVLEREVTVRGQVVQSAAGQPLKLRFELPEEPAPHYRFDRAEVQAPAQVLWRDPLFKQWKKDMTSSSQRLFAKYREQPLSFWLAPSKRDTPAYQLVDLGVPTPGSLMDRGDPVAVTTVRASLSGTQGNRVLEWPGQLAKNMTKRLQASTEFAESGRLPSSVSDNQVPWGLSIMYGEHRTGPIAVPASLPRWYGLKHYNFPEGTLFMLSRNGPLVQIELSAETDVARAIEDEVPVKSDTWTFFNGQLMHYHGEIRYFHGPSDVPATQWRVDWKRNGERLYTHAINVNPSDEKELECHHQGCQDNMAEALAQLAATDAQLVAEGKRYLELANQIDEKRR</sequence>
<dbReference type="Proteomes" id="UP000195128">
    <property type="component" value="Unassembled WGS sequence"/>
</dbReference>
<proteinExistence type="predicted"/>
<dbReference type="AlphaFoldDB" id="A0A244ELD6"/>